<dbReference type="InterPro" id="IPR052523">
    <property type="entry name" value="Trichothecene_AcTrans"/>
</dbReference>
<dbReference type="Gene3D" id="3.40.630.30">
    <property type="match status" value="1"/>
</dbReference>
<dbReference type="SUPFAM" id="SSF55729">
    <property type="entry name" value="Acyl-CoA N-acyltransferases (Nat)"/>
    <property type="match status" value="1"/>
</dbReference>
<reference evidence="2" key="1">
    <citation type="submission" date="2023-04" db="EMBL/GenBank/DDBJ databases">
        <title>Aspergillus oryzae var. brunneus NBRC 4377.</title>
        <authorList>
            <person name="Ichikawa N."/>
            <person name="Sato H."/>
            <person name="Tonouchi N."/>
        </authorList>
    </citation>
    <scope>NUCLEOTIDE SEQUENCE</scope>
    <source>
        <strain evidence="2">NBRC 4377</strain>
    </source>
</reference>
<keyword evidence="3" id="KW-1185">Reference proteome</keyword>
<name>A0ABQ6KVD0_ASPOZ</name>
<dbReference type="CDD" id="cd04301">
    <property type="entry name" value="NAT_SF"/>
    <property type="match status" value="1"/>
</dbReference>
<accession>A0ABQ6KVD0</accession>
<evidence type="ECO:0000313" key="2">
    <source>
        <dbReference type="EMBL" id="GMG49455.1"/>
    </source>
</evidence>
<gene>
    <name evidence="2" type="ORF">Aory05_000805100</name>
</gene>
<dbReference type="Proteomes" id="UP001165189">
    <property type="component" value="Unassembled WGS sequence"/>
</dbReference>
<proteinExistence type="predicted"/>
<evidence type="ECO:0000313" key="3">
    <source>
        <dbReference type="Proteomes" id="UP001165189"/>
    </source>
</evidence>
<sequence length="106" mass="11591">MDSVRLGRRAVTGRYARGCGGGGLGSRADLNAMVALDIIGTHPAARRRGVATMLVNWGLERAREDGLEVYLSSTQEGRFVYERLGFEVRSTGEVDGYVQDSMIWVP</sequence>
<dbReference type="PANTHER" id="PTHR42791">
    <property type="entry name" value="GNAT FAMILY ACETYLTRANSFERASE"/>
    <property type="match status" value="1"/>
</dbReference>
<feature type="domain" description="N-acetyltransferase" evidence="1">
    <location>
        <begin position="1"/>
        <end position="106"/>
    </location>
</feature>
<dbReference type="PROSITE" id="PS51186">
    <property type="entry name" value="GNAT"/>
    <property type="match status" value="1"/>
</dbReference>
<dbReference type="PANTHER" id="PTHR42791:SF14">
    <property type="entry name" value="N-ACETYLTRANSFERASE DOMAIN-CONTAINING PROTEIN"/>
    <property type="match status" value="1"/>
</dbReference>
<dbReference type="Pfam" id="PF00583">
    <property type="entry name" value="Acetyltransf_1"/>
    <property type="match status" value="1"/>
</dbReference>
<comment type="caution">
    <text evidence="2">The sequence shown here is derived from an EMBL/GenBank/DDBJ whole genome shotgun (WGS) entry which is preliminary data.</text>
</comment>
<organism evidence="2 3">
    <name type="scientific">Aspergillus oryzae var. brunneus</name>
    <dbReference type="NCBI Taxonomy" id="332754"/>
    <lineage>
        <taxon>Eukaryota</taxon>
        <taxon>Fungi</taxon>
        <taxon>Dikarya</taxon>
        <taxon>Ascomycota</taxon>
        <taxon>Pezizomycotina</taxon>
        <taxon>Eurotiomycetes</taxon>
        <taxon>Eurotiomycetidae</taxon>
        <taxon>Eurotiales</taxon>
        <taxon>Aspergillaceae</taxon>
        <taxon>Aspergillus</taxon>
        <taxon>Aspergillus subgen. Circumdati</taxon>
    </lineage>
</organism>
<dbReference type="InterPro" id="IPR000182">
    <property type="entry name" value="GNAT_dom"/>
</dbReference>
<dbReference type="InterPro" id="IPR016181">
    <property type="entry name" value="Acyl_CoA_acyltransferase"/>
</dbReference>
<dbReference type="EMBL" id="BSYB01000034">
    <property type="protein sequence ID" value="GMG49455.1"/>
    <property type="molecule type" value="Genomic_DNA"/>
</dbReference>
<evidence type="ECO:0000259" key="1">
    <source>
        <dbReference type="PROSITE" id="PS51186"/>
    </source>
</evidence>
<protein>
    <submittedName>
        <fullName evidence="2">Unnamed protein product</fullName>
    </submittedName>
</protein>